<name>A0A285TF64_9BACL</name>
<dbReference type="AlphaFoldDB" id="A0A285TF64"/>
<keyword evidence="1" id="KW-1133">Transmembrane helix</keyword>
<feature type="transmembrane region" description="Helical" evidence="1">
    <location>
        <begin position="136"/>
        <end position="157"/>
    </location>
</feature>
<accession>A0A285TF64</accession>
<evidence type="ECO:0000313" key="2">
    <source>
        <dbReference type="EMBL" id="SOC20904.1"/>
    </source>
</evidence>
<feature type="transmembrane region" description="Helical" evidence="1">
    <location>
        <begin position="60"/>
        <end position="81"/>
    </location>
</feature>
<keyword evidence="1" id="KW-0812">Transmembrane</keyword>
<protein>
    <submittedName>
        <fullName evidence="2">Uncharacterized protein</fullName>
    </submittedName>
</protein>
<feature type="transmembrane region" description="Helical" evidence="1">
    <location>
        <begin position="164"/>
        <end position="184"/>
    </location>
</feature>
<dbReference type="RefSeq" id="WP_097074547.1">
    <property type="nucleotide sequence ID" value="NZ_OBMQ01000012.1"/>
</dbReference>
<evidence type="ECO:0000313" key="3">
    <source>
        <dbReference type="Proteomes" id="UP000219636"/>
    </source>
</evidence>
<sequence>MPNNRKKIILNEILFWKQNKLLPEHYCDFLMTLYSEGNEIEVEEDISHKKAVKAQEKRKNVILTLSVGFIAVLLLILLLVIHHYVWIIALLTGVIACVMMISAYILAKKNALITPILQVISALLIFGLSVKVSLTYFADQTIILFILLIANCIMWLVSGIKLKLTYFTLSGVLGLVIIIGYQIYISI</sequence>
<dbReference type="Proteomes" id="UP000219636">
    <property type="component" value="Unassembled WGS sequence"/>
</dbReference>
<dbReference type="OrthoDB" id="2380880at2"/>
<keyword evidence="1" id="KW-0472">Membrane</keyword>
<proteinExistence type="predicted"/>
<dbReference type="EMBL" id="OBMQ01000012">
    <property type="protein sequence ID" value="SOC20904.1"/>
    <property type="molecule type" value="Genomic_DNA"/>
</dbReference>
<reference evidence="3" key="1">
    <citation type="submission" date="2017-08" db="EMBL/GenBank/DDBJ databases">
        <authorList>
            <person name="Varghese N."/>
            <person name="Submissions S."/>
        </authorList>
    </citation>
    <scope>NUCLEOTIDE SEQUENCE [LARGE SCALE GENOMIC DNA]</scope>
    <source>
        <strain evidence="3">JC22</strain>
    </source>
</reference>
<feature type="transmembrane region" description="Helical" evidence="1">
    <location>
        <begin position="112"/>
        <end position="130"/>
    </location>
</feature>
<gene>
    <name evidence="2" type="ORF">SAMN05880501_11261</name>
</gene>
<evidence type="ECO:0000256" key="1">
    <source>
        <dbReference type="SAM" id="Phobius"/>
    </source>
</evidence>
<keyword evidence="3" id="KW-1185">Reference proteome</keyword>
<organism evidence="2 3">
    <name type="scientific">Ureibacillus xyleni</name>
    <dbReference type="NCBI Taxonomy" id="614648"/>
    <lineage>
        <taxon>Bacteria</taxon>
        <taxon>Bacillati</taxon>
        <taxon>Bacillota</taxon>
        <taxon>Bacilli</taxon>
        <taxon>Bacillales</taxon>
        <taxon>Caryophanaceae</taxon>
        <taxon>Ureibacillus</taxon>
    </lineage>
</organism>
<feature type="transmembrane region" description="Helical" evidence="1">
    <location>
        <begin position="87"/>
        <end position="107"/>
    </location>
</feature>